<evidence type="ECO:0000313" key="2">
    <source>
        <dbReference type="EMBL" id="KAB8068659.1"/>
    </source>
</evidence>
<dbReference type="Proteomes" id="UP000326565">
    <property type="component" value="Unassembled WGS sequence"/>
</dbReference>
<proteinExistence type="predicted"/>
<organism evidence="2 3">
    <name type="scientific">Aspergillus leporis</name>
    <dbReference type="NCBI Taxonomy" id="41062"/>
    <lineage>
        <taxon>Eukaryota</taxon>
        <taxon>Fungi</taxon>
        <taxon>Dikarya</taxon>
        <taxon>Ascomycota</taxon>
        <taxon>Pezizomycotina</taxon>
        <taxon>Eurotiomycetes</taxon>
        <taxon>Eurotiomycetidae</taxon>
        <taxon>Eurotiales</taxon>
        <taxon>Aspergillaceae</taxon>
        <taxon>Aspergillus</taxon>
        <taxon>Aspergillus subgen. Circumdati</taxon>
    </lineage>
</organism>
<evidence type="ECO:0000256" key="1">
    <source>
        <dbReference type="SAM" id="Phobius"/>
    </source>
</evidence>
<gene>
    <name evidence="2" type="ORF">BDV29DRAFT_184141</name>
</gene>
<keyword evidence="1" id="KW-1133">Transmembrane helix</keyword>
<keyword evidence="3" id="KW-1185">Reference proteome</keyword>
<name>A0A5N5WK18_9EURO</name>
<keyword evidence="1" id="KW-0472">Membrane</keyword>
<dbReference type="EMBL" id="ML732380">
    <property type="protein sequence ID" value="KAB8068659.1"/>
    <property type="molecule type" value="Genomic_DNA"/>
</dbReference>
<dbReference type="AlphaFoldDB" id="A0A5N5WK18"/>
<reference evidence="2 3" key="1">
    <citation type="submission" date="2019-04" db="EMBL/GenBank/DDBJ databases">
        <title>Friends and foes A comparative genomics study of 23 Aspergillus species from section Flavi.</title>
        <authorList>
            <consortium name="DOE Joint Genome Institute"/>
            <person name="Kjaerbolling I."/>
            <person name="Vesth T."/>
            <person name="Frisvad J.C."/>
            <person name="Nybo J.L."/>
            <person name="Theobald S."/>
            <person name="Kildgaard S."/>
            <person name="Isbrandt T."/>
            <person name="Kuo A."/>
            <person name="Sato A."/>
            <person name="Lyhne E.K."/>
            <person name="Kogle M.E."/>
            <person name="Wiebenga A."/>
            <person name="Kun R.S."/>
            <person name="Lubbers R.J."/>
            <person name="Makela M.R."/>
            <person name="Barry K."/>
            <person name="Chovatia M."/>
            <person name="Clum A."/>
            <person name="Daum C."/>
            <person name="Haridas S."/>
            <person name="He G."/>
            <person name="LaButti K."/>
            <person name="Lipzen A."/>
            <person name="Mondo S."/>
            <person name="Riley R."/>
            <person name="Salamov A."/>
            <person name="Simmons B.A."/>
            <person name="Magnuson J.K."/>
            <person name="Henrissat B."/>
            <person name="Mortensen U.H."/>
            <person name="Larsen T.O."/>
            <person name="Devries R.P."/>
            <person name="Grigoriev I.V."/>
            <person name="Machida M."/>
            <person name="Baker S.E."/>
            <person name="Andersen M.R."/>
        </authorList>
    </citation>
    <scope>NUCLEOTIDE SEQUENCE [LARGE SCALE GENOMIC DNA]</scope>
    <source>
        <strain evidence="2 3">CBS 151.66</strain>
    </source>
</reference>
<evidence type="ECO:0000313" key="3">
    <source>
        <dbReference type="Proteomes" id="UP000326565"/>
    </source>
</evidence>
<protein>
    <submittedName>
        <fullName evidence="2">Uncharacterized protein</fullName>
    </submittedName>
</protein>
<accession>A0A5N5WK18</accession>
<sequence length="79" mass="8564">MPTLTELSLKMYTLRSLRSVALSGPLSSRRMAPHAIAGAPTYPSNLIKVFGAGWIFSICCLDAPILAFLKVIMRLLSAN</sequence>
<keyword evidence="1" id="KW-0812">Transmembrane</keyword>
<feature type="transmembrane region" description="Helical" evidence="1">
    <location>
        <begin position="49"/>
        <end position="69"/>
    </location>
</feature>